<feature type="domain" description="Mycothiol-dependent maleylpyruvate isomerase metal-binding" evidence="1">
    <location>
        <begin position="16"/>
        <end position="148"/>
    </location>
</feature>
<dbReference type="EMBL" id="SPDS01000002">
    <property type="protein sequence ID" value="TFH55237.1"/>
    <property type="molecule type" value="Genomic_DNA"/>
</dbReference>
<dbReference type="GO" id="GO:0016853">
    <property type="term" value="F:isomerase activity"/>
    <property type="evidence" value="ECO:0007669"/>
    <property type="project" value="UniProtKB-KW"/>
</dbReference>
<dbReference type="GO" id="GO:0046872">
    <property type="term" value="F:metal ion binding"/>
    <property type="evidence" value="ECO:0007669"/>
    <property type="project" value="InterPro"/>
</dbReference>
<dbReference type="EMBL" id="PNQX01000001">
    <property type="protein sequence ID" value="PMQ21431.1"/>
    <property type="molecule type" value="Genomic_DNA"/>
</dbReference>
<accession>A0A2N7S5L5</accession>
<gene>
    <name evidence="2" type="ORF">CIK84_07770</name>
    <name evidence="3" type="ORF">EXY26_14945</name>
</gene>
<evidence type="ECO:0000313" key="2">
    <source>
        <dbReference type="EMBL" id="PMQ21431.1"/>
    </source>
</evidence>
<evidence type="ECO:0000313" key="5">
    <source>
        <dbReference type="Proteomes" id="UP000297638"/>
    </source>
</evidence>
<reference evidence="3 5" key="2">
    <citation type="submission" date="2019-03" db="EMBL/GenBank/DDBJ databases">
        <title>Glutamicibacter sp. LJH19 genome.</title>
        <authorList>
            <person name="Sinai Borker S."/>
            <person name="Kumar R."/>
        </authorList>
    </citation>
    <scope>NUCLEOTIDE SEQUENCE [LARGE SCALE GENOMIC DNA]</scope>
    <source>
        <strain evidence="3 5">LJH19</strain>
    </source>
</reference>
<dbReference type="InterPro" id="IPR034660">
    <property type="entry name" value="DinB/YfiT-like"/>
</dbReference>
<reference evidence="2 4" key="1">
    <citation type="journal article" date="2017" name="Elife">
        <title>Extensive horizontal gene transfer in cheese-associated bacteria.</title>
        <authorList>
            <person name="Bonham K.S."/>
            <person name="Wolfe B.E."/>
            <person name="Dutton R.J."/>
        </authorList>
    </citation>
    <scope>NUCLEOTIDE SEQUENCE [LARGE SCALE GENOMIC DNA]</scope>
    <source>
        <strain evidence="2 4">JB182</strain>
    </source>
</reference>
<dbReference type="RefSeq" id="WP_013348508.1">
    <property type="nucleotide sequence ID" value="NZ_JABUYH010000077.1"/>
</dbReference>
<organism evidence="2 4">
    <name type="scientific">Glutamicibacter arilaitensis</name>
    <dbReference type="NCBI Taxonomy" id="256701"/>
    <lineage>
        <taxon>Bacteria</taxon>
        <taxon>Bacillati</taxon>
        <taxon>Actinomycetota</taxon>
        <taxon>Actinomycetes</taxon>
        <taxon>Micrococcales</taxon>
        <taxon>Micrococcaceae</taxon>
        <taxon>Glutamicibacter</taxon>
    </lineage>
</organism>
<evidence type="ECO:0000259" key="1">
    <source>
        <dbReference type="Pfam" id="PF11716"/>
    </source>
</evidence>
<protein>
    <submittedName>
        <fullName evidence="2">Maleylpyruvate isomerase family mycothiol-dependent enzyme</fullName>
    </submittedName>
</protein>
<dbReference type="SUPFAM" id="SSF109854">
    <property type="entry name" value="DinB/YfiT-like putative metalloenzymes"/>
    <property type="match status" value="1"/>
</dbReference>
<dbReference type="Pfam" id="PF11716">
    <property type="entry name" value="MDMPI_N"/>
    <property type="match status" value="1"/>
</dbReference>
<keyword evidence="2" id="KW-0670">Pyruvate</keyword>
<dbReference type="SUPFAM" id="SSF55718">
    <property type="entry name" value="SCP-like"/>
    <property type="match status" value="1"/>
</dbReference>
<keyword evidence="2" id="KW-0413">Isomerase</keyword>
<dbReference type="InterPro" id="IPR024344">
    <property type="entry name" value="MDMPI_metal-binding"/>
</dbReference>
<evidence type="ECO:0000313" key="3">
    <source>
        <dbReference type="EMBL" id="TFH55237.1"/>
    </source>
</evidence>
<dbReference type="GeneID" id="303184742"/>
<sequence length="246" mass="26418">MTQLLAPGELIAQVTTALDELSVQLRDVPDTQYPKPSSLPGWSTAQLIAHLASFAKAAVRQFENAGTEQPPAMYDGGAEGRIEAINMTALMRPESLRALASDALAQLRAALPGVEAKWEAPVGYRPTATAADMMYATWREMLIHATDLDEFVRPAASWPPAFSEHLFRALSARVPQGTRLVLQPHGKTPIVLGEGAKSWVLSGTDFDLAAWMAGRPASGPVQVTAAADGAADPKLLPWPSDRLMNR</sequence>
<dbReference type="InterPro" id="IPR036527">
    <property type="entry name" value="SCP2_sterol-bd_dom_sf"/>
</dbReference>
<dbReference type="InterPro" id="IPR017517">
    <property type="entry name" value="Maleyloyr_isom"/>
</dbReference>
<dbReference type="Gene3D" id="1.20.120.450">
    <property type="entry name" value="dinb family like domain"/>
    <property type="match status" value="1"/>
</dbReference>
<dbReference type="OMA" id="RPMYASA"/>
<evidence type="ECO:0000313" key="4">
    <source>
        <dbReference type="Proteomes" id="UP000235739"/>
    </source>
</evidence>
<comment type="caution">
    <text evidence="2">The sequence shown here is derived from an EMBL/GenBank/DDBJ whole genome shotgun (WGS) entry which is preliminary data.</text>
</comment>
<proteinExistence type="predicted"/>
<dbReference type="Proteomes" id="UP000235739">
    <property type="component" value="Unassembled WGS sequence"/>
</dbReference>
<dbReference type="AlphaFoldDB" id="A0A2N7S5L5"/>
<name>A0A2N7S5L5_9MICC</name>
<dbReference type="NCBIfam" id="TIGR03083">
    <property type="entry name" value="maleylpyruvate isomerase family mycothiol-dependent enzyme"/>
    <property type="match status" value="1"/>
</dbReference>
<dbReference type="Proteomes" id="UP000297638">
    <property type="component" value="Unassembled WGS sequence"/>
</dbReference>